<feature type="region of interest" description="Disordered" evidence="1">
    <location>
        <begin position="460"/>
        <end position="480"/>
    </location>
</feature>
<feature type="compositionally biased region" description="Low complexity" evidence="1">
    <location>
        <begin position="421"/>
        <end position="431"/>
    </location>
</feature>
<dbReference type="OrthoDB" id="10506513at2759"/>
<dbReference type="AlphaFoldDB" id="A0A6M2D4Q3"/>
<name>A0A6M2D4Q3_RHIMP</name>
<feature type="compositionally biased region" description="Polar residues" evidence="1">
    <location>
        <begin position="297"/>
        <end position="330"/>
    </location>
</feature>
<accession>A0A6M2D4Q3</accession>
<organism evidence="2">
    <name type="scientific">Rhipicephalus microplus</name>
    <name type="common">Cattle tick</name>
    <name type="synonym">Boophilus microplus</name>
    <dbReference type="NCBI Taxonomy" id="6941"/>
    <lineage>
        <taxon>Eukaryota</taxon>
        <taxon>Metazoa</taxon>
        <taxon>Ecdysozoa</taxon>
        <taxon>Arthropoda</taxon>
        <taxon>Chelicerata</taxon>
        <taxon>Arachnida</taxon>
        <taxon>Acari</taxon>
        <taxon>Parasitiformes</taxon>
        <taxon>Ixodida</taxon>
        <taxon>Ixodoidea</taxon>
        <taxon>Ixodidae</taxon>
        <taxon>Rhipicephalinae</taxon>
        <taxon>Rhipicephalus</taxon>
        <taxon>Boophilus</taxon>
    </lineage>
</organism>
<sequence>MGTLETVVGHCPQSEVTTSSPGISSRAASAADAQCVGASLLACKNDESVPKRATLMASDVAIRDNSTLVAADVSVQERVTLVAGDASARKSGTHIVNDAPIRKSATFVVSRAPTQKSSTFLATSGNGTRPSATFAVSPPDYSIVQINDGTTVDESNRDAPSSMKVHSSATRVRSVKHSTAAVHQPENSCSNQGATISRSRKRLQFTAVDLQTSQSTIEAMGLHANGCAENGHENMPAVPVASKGLFDVSRIQALPNPGETSSHQLHATSCRVLQRSTGSRVDDGDMLTDVPEPFLVGNNSTTSSSADSQHPSRSFETASQQTCHTENSKPTGAVLKSPDANVCIPINMFYSSSSKKRSKFPSTPSARSSEKCRSTAKKRRPKQAAAKGSGSKRHICSPVPTSTKRRRPLQNANGKAESVRKAAVSATSASKTRQRIERTGSSVMDILRSVFSYQPKLRSLPPCPVASSTPTNASSPPVELPDSSVLLEEFNVPDDLSPQSTLKALDAVQAQITRRLGEIAGSRAEGNPSSSVKDCVVADIPPYELSDPQLDLTANIDILGIIDRLDDTNIRETLYWSFYNIPEETRKHWELYECVLEADRAAFGFIKGRVKLLVWLGDYVKLPNSGDRLTLARAAASGEVRHRAKVITRLRYKVTCRCKAQFNQYILQRLQDEHKADELLKKYPTTDCLGKLLEELGRFIVRYRPLSRDIAIIASDHRHTFRHPVLSYQIVAPSRLIWFHLDLPIDVDVYPNAVIVPSMRPYSDEYSVITTEKLRRITARVEPGPEYIVRLVDEIDNFLKK</sequence>
<feature type="compositionally biased region" description="Low complexity" evidence="1">
    <location>
        <begin position="465"/>
        <end position="477"/>
    </location>
</feature>
<reference evidence="2" key="1">
    <citation type="submission" date="2019-09" db="EMBL/GenBank/DDBJ databases">
        <title>Organ-specific transcriptomic study of the physiology of the cattle tick, Rhipicephalus microplus.</title>
        <authorList>
            <person name="Tirloni L."/>
            <person name="Braz G."/>
            <person name="Gandara A.C.P."/>
            <person name="Sabadin G.A."/>
            <person name="da Silva R.M."/>
            <person name="Guizzo M.G."/>
            <person name="Machado J.A."/>
            <person name="Costa E.P."/>
            <person name="Gomes H.F."/>
            <person name="Moraes J."/>
            <person name="Mota M.B.S."/>
            <person name="Mesquita R.D."/>
            <person name="Alvarenga P.H."/>
            <person name="Alves F."/>
            <person name="Seixas A."/>
            <person name="da Fonseca R.N."/>
            <person name="Fogaca A."/>
            <person name="Logullo C."/>
            <person name="Tanaka A."/>
            <person name="Daffre S."/>
            <person name="Termignoni C."/>
            <person name="Vaz I.S.Jr."/>
            <person name="Oliveira P.L."/>
            <person name="Ribeiro J.M."/>
        </authorList>
    </citation>
    <scope>NUCLEOTIDE SEQUENCE</scope>
    <source>
        <strain evidence="2">Porto Alegre</strain>
    </source>
</reference>
<feature type="region of interest" description="Disordered" evidence="1">
    <location>
        <begin position="354"/>
        <end position="436"/>
    </location>
</feature>
<evidence type="ECO:0000256" key="1">
    <source>
        <dbReference type="SAM" id="MobiDB-lite"/>
    </source>
</evidence>
<feature type="region of interest" description="Disordered" evidence="1">
    <location>
        <begin position="276"/>
        <end position="337"/>
    </location>
</feature>
<dbReference type="VEuPathDB" id="VectorBase:LOC119164208"/>
<dbReference type="EMBL" id="GHWJ01007480">
    <property type="protein sequence ID" value="NOV40217.1"/>
    <property type="molecule type" value="Transcribed_RNA"/>
</dbReference>
<evidence type="ECO:0000313" key="2">
    <source>
        <dbReference type="EMBL" id="NOV40217.1"/>
    </source>
</evidence>
<proteinExistence type="predicted"/>
<protein>
    <submittedName>
        <fullName evidence="2">Protein iscw iscw000330 ovary overexpressed</fullName>
    </submittedName>
</protein>